<dbReference type="Proteomes" id="UP000030681">
    <property type="component" value="Unassembled WGS sequence"/>
</dbReference>
<protein>
    <recommendedName>
        <fullName evidence="3">DNA/RNA-binding protein Alba-like domain-containing protein</fullName>
    </recommendedName>
</protein>
<evidence type="ECO:0000313" key="2">
    <source>
        <dbReference type="Proteomes" id="UP000030681"/>
    </source>
</evidence>
<dbReference type="OrthoDB" id="372290at2759"/>
<accession>A0A081IA18</accession>
<evidence type="ECO:0008006" key="3">
    <source>
        <dbReference type="Google" id="ProtNLM"/>
    </source>
</evidence>
<organism evidence="1 2">
    <name type="scientific">Plasmodium vinckei vinckei</name>
    <dbReference type="NCBI Taxonomy" id="54757"/>
    <lineage>
        <taxon>Eukaryota</taxon>
        <taxon>Sar</taxon>
        <taxon>Alveolata</taxon>
        <taxon>Apicomplexa</taxon>
        <taxon>Aconoidasida</taxon>
        <taxon>Haemosporida</taxon>
        <taxon>Plasmodiidae</taxon>
        <taxon>Plasmodium</taxon>
        <taxon>Plasmodium (Vinckeia)</taxon>
    </lineage>
</organism>
<dbReference type="AlphaFoldDB" id="A0A081IA18"/>
<proteinExistence type="predicted"/>
<dbReference type="KEGG" id="pvv:PVVCY_0301380"/>
<reference evidence="1 2" key="1">
    <citation type="submission" date="2013-02" db="EMBL/GenBank/DDBJ databases">
        <title>The Genome Sequence of Plasmodium vinckei vinckei.</title>
        <authorList>
            <consortium name="The Broad Institute Genome Sequencing Platform"/>
            <consortium name="The Broad Institute Genome Sequencing Center for Infectious Disease"/>
            <person name="Neafsey D."/>
            <person name="Cheeseman I."/>
            <person name="Volkman S."/>
            <person name="Adams J."/>
            <person name="Walker B."/>
            <person name="Young S.K."/>
            <person name="Zeng Q."/>
            <person name="Gargeya S."/>
            <person name="Fitzgerald M."/>
            <person name="Haas B."/>
            <person name="Abouelleil A."/>
            <person name="Alvarado L."/>
            <person name="Arachchi H.M."/>
            <person name="Berlin A.M."/>
            <person name="Chapman S.B."/>
            <person name="Dewar J."/>
            <person name="Goldberg J."/>
            <person name="Griggs A."/>
            <person name="Gujja S."/>
            <person name="Hansen M."/>
            <person name="Howarth C."/>
            <person name="Imamovic A."/>
            <person name="Larimer J."/>
            <person name="McCowan C."/>
            <person name="Murphy C."/>
            <person name="Neiman D."/>
            <person name="Pearson M."/>
            <person name="Priest M."/>
            <person name="Roberts A."/>
            <person name="Saif S."/>
            <person name="Shea T."/>
            <person name="Sisk P."/>
            <person name="Sykes S."/>
            <person name="Wortman J."/>
            <person name="Nusbaum C."/>
            <person name="Birren B."/>
        </authorList>
    </citation>
    <scope>NUCLEOTIDE SEQUENCE [LARGE SCALE GENOMIC DNA]</scope>
    <source>
        <strain evidence="2">vinckei</strain>
    </source>
</reference>
<evidence type="ECO:0000313" key="1">
    <source>
        <dbReference type="EMBL" id="KEG00526.1"/>
    </source>
</evidence>
<dbReference type="GeneID" id="19962916"/>
<dbReference type="RefSeq" id="XP_008626569.2">
    <property type="nucleotide sequence ID" value="XM_008628347.2"/>
</dbReference>
<gene>
    <name evidence="1" type="ORF">YYE_04710</name>
</gene>
<name>A0A081IA18_PLAVN</name>
<sequence length="228" mass="26454">METILKKKKKKTSKVTIDTIQKEYDHVHKKKNTDIYIRSSKPINIYQKRIIKLLNTNTNQVKNIIEGNNKNGNNSKNMPNEEICIYAVGSNIIRSSYLLQDIVNYYCKFLTSISTPKHNINTNKTNTVNISTNSNNKNINNKTPPKIKLTDYSNHLDININSETLSMNDNIISNTYIINDIFLNDNYDSLINFAKTPYNPKLHKYSERTKERRVTYVSISIKKKNKTS</sequence>
<dbReference type="EMBL" id="KL446956">
    <property type="protein sequence ID" value="KEG00526.1"/>
    <property type="molecule type" value="Genomic_DNA"/>
</dbReference>